<evidence type="ECO:0000313" key="3">
    <source>
        <dbReference type="EMBL" id="MEV0968805.1"/>
    </source>
</evidence>
<reference evidence="3 4" key="1">
    <citation type="submission" date="2024-06" db="EMBL/GenBank/DDBJ databases">
        <title>The Natural Products Discovery Center: Release of the First 8490 Sequenced Strains for Exploring Actinobacteria Biosynthetic Diversity.</title>
        <authorList>
            <person name="Kalkreuter E."/>
            <person name="Kautsar S.A."/>
            <person name="Yang D."/>
            <person name="Bader C.D."/>
            <person name="Teijaro C.N."/>
            <person name="Fluegel L."/>
            <person name="Davis C.M."/>
            <person name="Simpson J.R."/>
            <person name="Lauterbach L."/>
            <person name="Steele A.D."/>
            <person name="Gui C."/>
            <person name="Meng S."/>
            <person name="Li G."/>
            <person name="Viehrig K."/>
            <person name="Ye F."/>
            <person name="Su P."/>
            <person name="Kiefer A.F."/>
            <person name="Nichols A."/>
            <person name="Cepeda A.J."/>
            <person name="Yan W."/>
            <person name="Fan B."/>
            <person name="Jiang Y."/>
            <person name="Adhikari A."/>
            <person name="Zheng C.-J."/>
            <person name="Schuster L."/>
            <person name="Cowan T.M."/>
            <person name="Smanski M.J."/>
            <person name="Chevrette M.G."/>
            <person name="De Carvalho L.P.S."/>
            <person name="Shen B."/>
        </authorList>
    </citation>
    <scope>NUCLEOTIDE SEQUENCE [LARGE SCALE GENOMIC DNA]</scope>
    <source>
        <strain evidence="3 4">NPDC050100</strain>
    </source>
</reference>
<organism evidence="3 4">
    <name type="scientific">Microtetraspora glauca</name>
    <dbReference type="NCBI Taxonomy" id="1996"/>
    <lineage>
        <taxon>Bacteria</taxon>
        <taxon>Bacillati</taxon>
        <taxon>Actinomycetota</taxon>
        <taxon>Actinomycetes</taxon>
        <taxon>Streptosporangiales</taxon>
        <taxon>Streptosporangiaceae</taxon>
        <taxon>Microtetraspora</taxon>
    </lineage>
</organism>
<protein>
    <submittedName>
        <fullName evidence="3">DUF4190 domain-containing protein</fullName>
    </submittedName>
</protein>
<dbReference type="InterPro" id="IPR026004">
    <property type="entry name" value="Septum_form"/>
</dbReference>
<feature type="domain" description="Septum formation-related" evidence="2">
    <location>
        <begin position="82"/>
        <end position="176"/>
    </location>
</feature>
<accession>A0ABV3GAZ4</accession>
<dbReference type="EMBL" id="JBFALK010000004">
    <property type="protein sequence ID" value="MEV0968805.1"/>
    <property type="molecule type" value="Genomic_DNA"/>
</dbReference>
<name>A0ABV3GAZ4_MICGL</name>
<feature type="transmembrane region" description="Helical" evidence="1">
    <location>
        <begin position="36"/>
        <end position="60"/>
    </location>
</feature>
<feature type="transmembrane region" description="Helical" evidence="1">
    <location>
        <begin position="6"/>
        <end position="24"/>
    </location>
</feature>
<evidence type="ECO:0000256" key="1">
    <source>
        <dbReference type="SAM" id="Phobius"/>
    </source>
</evidence>
<sequence length="192" mass="19929">MAALVFGIIGGLLFSVIFGIAALVQIRKRGEKGRGLAIAGLTISGLWALLIVTGVVIAAMTSAERDSSGAITESGSLSVADLRTGDCLDGVADGEVSYTISAKSCSEPHDAEVITQFDLPTGAWPGRDAVSDKATSGCEKRLARLLSDSPMVDRLSGFILYPPDAASWGKDRSVTCLAVDTNGGKLAEKVKR</sequence>
<keyword evidence="1" id="KW-0812">Transmembrane</keyword>
<evidence type="ECO:0000259" key="2">
    <source>
        <dbReference type="Pfam" id="PF13845"/>
    </source>
</evidence>
<dbReference type="RefSeq" id="WP_061260797.1">
    <property type="nucleotide sequence ID" value="NZ_JBFALK010000004.1"/>
</dbReference>
<proteinExistence type="predicted"/>
<dbReference type="Pfam" id="PF13845">
    <property type="entry name" value="Septum_form"/>
    <property type="match status" value="1"/>
</dbReference>
<comment type="caution">
    <text evidence="3">The sequence shown here is derived from an EMBL/GenBank/DDBJ whole genome shotgun (WGS) entry which is preliminary data.</text>
</comment>
<keyword evidence="1" id="KW-0472">Membrane</keyword>
<gene>
    <name evidence="3" type="ORF">AB0I59_09235</name>
</gene>
<keyword evidence="4" id="KW-1185">Reference proteome</keyword>
<evidence type="ECO:0000313" key="4">
    <source>
        <dbReference type="Proteomes" id="UP001551675"/>
    </source>
</evidence>
<keyword evidence="1" id="KW-1133">Transmembrane helix</keyword>
<dbReference type="Proteomes" id="UP001551675">
    <property type="component" value="Unassembled WGS sequence"/>
</dbReference>